<keyword evidence="3 7" id="KW-0732">Signal</keyword>
<dbReference type="InterPro" id="IPR007348">
    <property type="entry name" value="CopC_dom"/>
</dbReference>
<keyword evidence="6" id="KW-0472">Membrane</keyword>
<dbReference type="InterPro" id="IPR032694">
    <property type="entry name" value="CopC/D"/>
</dbReference>
<evidence type="ECO:0000256" key="2">
    <source>
        <dbReference type="ARBA" id="ARBA00022723"/>
    </source>
</evidence>
<dbReference type="GO" id="GO:0030313">
    <property type="term" value="C:cell envelope"/>
    <property type="evidence" value="ECO:0007669"/>
    <property type="project" value="UniProtKB-SubCell"/>
</dbReference>
<evidence type="ECO:0000256" key="5">
    <source>
        <dbReference type="SAM" id="MobiDB-lite"/>
    </source>
</evidence>
<keyword evidence="2" id="KW-0479">Metal-binding</keyword>
<feature type="region of interest" description="Disordered" evidence="5">
    <location>
        <begin position="120"/>
        <end position="157"/>
    </location>
</feature>
<evidence type="ECO:0000313" key="9">
    <source>
        <dbReference type="EMBL" id="QGH33306.1"/>
    </source>
</evidence>
<evidence type="ECO:0000256" key="7">
    <source>
        <dbReference type="SAM" id="SignalP"/>
    </source>
</evidence>
<feature type="signal peptide" evidence="7">
    <location>
        <begin position="1"/>
        <end position="22"/>
    </location>
</feature>
<dbReference type="Pfam" id="PF04234">
    <property type="entry name" value="CopC"/>
    <property type="match status" value="1"/>
</dbReference>
<evidence type="ECO:0000256" key="6">
    <source>
        <dbReference type="SAM" id="Phobius"/>
    </source>
</evidence>
<accession>A0A5Q2TF76</accession>
<dbReference type="SUPFAM" id="SSF81296">
    <property type="entry name" value="E set domains"/>
    <property type="match status" value="1"/>
</dbReference>
<dbReference type="GO" id="GO:0046688">
    <property type="term" value="P:response to copper ion"/>
    <property type="evidence" value="ECO:0007669"/>
    <property type="project" value="InterPro"/>
</dbReference>
<feature type="chain" id="PRO_5024352476" description="CopC domain-containing protein" evidence="7">
    <location>
        <begin position="23"/>
        <end position="188"/>
    </location>
</feature>
<evidence type="ECO:0000313" key="10">
    <source>
        <dbReference type="Proteomes" id="UP000339690"/>
    </source>
</evidence>
<dbReference type="PANTHER" id="PTHR34820">
    <property type="entry name" value="INNER MEMBRANE PROTEIN YEBZ"/>
    <property type="match status" value="1"/>
</dbReference>
<name>A0A5Q2TF76_9BACI</name>
<dbReference type="GO" id="GO:0042597">
    <property type="term" value="C:periplasmic space"/>
    <property type="evidence" value="ECO:0007669"/>
    <property type="project" value="InterPro"/>
</dbReference>
<dbReference type="GO" id="GO:0005886">
    <property type="term" value="C:plasma membrane"/>
    <property type="evidence" value="ECO:0007669"/>
    <property type="project" value="TreeGrafter"/>
</dbReference>
<dbReference type="RefSeq" id="WP_153790369.1">
    <property type="nucleotide sequence ID" value="NZ_CP045915.1"/>
</dbReference>
<evidence type="ECO:0000256" key="4">
    <source>
        <dbReference type="ARBA" id="ARBA00023008"/>
    </source>
</evidence>
<feature type="compositionally biased region" description="Acidic residues" evidence="5">
    <location>
        <begin position="120"/>
        <end position="147"/>
    </location>
</feature>
<gene>
    <name evidence="9" type="ORF">GI584_04305</name>
</gene>
<organism evidence="9 10">
    <name type="scientific">Gracilibacillus salitolerans</name>
    <dbReference type="NCBI Taxonomy" id="2663022"/>
    <lineage>
        <taxon>Bacteria</taxon>
        <taxon>Bacillati</taxon>
        <taxon>Bacillota</taxon>
        <taxon>Bacilli</taxon>
        <taxon>Bacillales</taxon>
        <taxon>Bacillaceae</taxon>
        <taxon>Gracilibacillus</taxon>
    </lineage>
</organism>
<feature type="transmembrane region" description="Helical" evidence="6">
    <location>
        <begin position="164"/>
        <end position="183"/>
    </location>
</feature>
<dbReference type="AlphaFoldDB" id="A0A5Q2TF76"/>
<evidence type="ECO:0000256" key="1">
    <source>
        <dbReference type="ARBA" id="ARBA00004196"/>
    </source>
</evidence>
<keyword evidence="10" id="KW-1185">Reference proteome</keyword>
<dbReference type="GO" id="GO:0006825">
    <property type="term" value="P:copper ion transport"/>
    <property type="evidence" value="ECO:0007669"/>
    <property type="project" value="InterPro"/>
</dbReference>
<dbReference type="PANTHER" id="PTHR34820:SF4">
    <property type="entry name" value="INNER MEMBRANE PROTEIN YEBZ"/>
    <property type="match status" value="1"/>
</dbReference>
<evidence type="ECO:0000256" key="3">
    <source>
        <dbReference type="ARBA" id="ARBA00022729"/>
    </source>
</evidence>
<protein>
    <recommendedName>
        <fullName evidence="8">CopC domain-containing protein</fullName>
    </recommendedName>
</protein>
<sequence>MVKRLLFFSIVLLIAFPTAVGAHTHLETSDPEENSVLNEDTGTITLMFESTVQELNEITLTHEHGEELPVEKVTHEPADTLVVTLPDQMEDGNYTLSYSIAGEDGHVMEQELSYQFKNVEEEDVVEETEEASEEATEEEATESDQVEENVTKDSTDEANENSTLIAVIAIVLIVVAILAILMLRKKRK</sequence>
<dbReference type="Gene3D" id="2.60.40.1220">
    <property type="match status" value="1"/>
</dbReference>
<comment type="subcellular location">
    <subcellularLocation>
        <location evidence="1">Cell envelope</location>
    </subcellularLocation>
</comment>
<dbReference type="InterPro" id="IPR014756">
    <property type="entry name" value="Ig_E-set"/>
</dbReference>
<keyword evidence="4" id="KW-0186">Copper</keyword>
<keyword evidence="6" id="KW-1133">Transmembrane helix</keyword>
<reference evidence="9 10" key="1">
    <citation type="submission" date="2019-11" db="EMBL/GenBank/DDBJ databases">
        <title>Gracilibacillus salitolerans sp. nov., a moderate halophile isolated from a saline soil in northwest China.</title>
        <authorList>
            <person name="Gan L."/>
        </authorList>
    </citation>
    <scope>NUCLEOTIDE SEQUENCE [LARGE SCALE GENOMIC DNA]</scope>
    <source>
        <strain evidence="9 10">SCU50</strain>
    </source>
</reference>
<dbReference type="EMBL" id="CP045915">
    <property type="protein sequence ID" value="QGH33306.1"/>
    <property type="molecule type" value="Genomic_DNA"/>
</dbReference>
<dbReference type="KEGG" id="grc:GI584_04305"/>
<feature type="domain" description="CopC" evidence="8">
    <location>
        <begin position="23"/>
        <end position="115"/>
    </location>
</feature>
<dbReference type="Proteomes" id="UP000339690">
    <property type="component" value="Chromosome"/>
</dbReference>
<dbReference type="InterPro" id="IPR014755">
    <property type="entry name" value="Cu-Rt/internalin_Ig-like"/>
</dbReference>
<dbReference type="GO" id="GO:0005507">
    <property type="term" value="F:copper ion binding"/>
    <property type="evidence" value="ECO:0007669"/>
    <property type="project" value="InterPro"/>
</dbReference>
<keyword evidence="6" id="KW-0812">Transmembrane</keyword>
<evidence type="ECO:0000259" key="8">
    <source>
        <dbReference type="Pfam" id="PF04234"/>
    </source>
</evidence>
<proteinExistence type="predicted"/>